<organism evidence="6 7">
    <name type="scientific">Leptolyngbya foveolarum</name>
    <dbReference type="NCBI Taxonomy" id="47253"/>
    <lineage>
        <taxon>Bacteria</taxon>
        <taxon>Bacillati</taxon>
        <taxon>Cyanobacteriota</taxon>
        <taxon>Cyanophyceae</taxon>
        <taxon>Leptolyngbyales</taxon>
        <taxon>Leptolyngbyaceae</taxon>
        <taxon>Leptolyngbya group</taxon>
        <taxon>Leptolyngbya</taxon>
    </lineage>
</organism>
<keyword evidence="2" id="KW-0808">Transferase</keyword>
<evidence type="ECO:0008006" key="8">
    <source>
        <dbReference type="Google" id="ProtNLM"/>
    </source>
</evidence>
<dbReference type="Gene3D" id="1.20.970.10">
    <property type="entry name" value="Transferase, Pyrimidine Nucleoside Phosphorylase, Chain C"/>
    <property type="match status" value="1"/>
</dbReference>
<reference evidence="6 7" key="2">
    <citation type="submission" date="2018-06" db="EMBL/GenBank/DDBJ databases">
        <title>Metagenomic assembly of (sub)arctic Cyanobacteria and their associated microbiome from non-axenic cultures.</title>
        <authorList>
            <person name="Baurain D."/>
        </authorList>
    </citation>
    <scope>NUCLEOTIDE SEQUENCE [LARGE SCALE GENOMIC DNA]</scope>
    <source>
        <strain evidence="6">ULC129bin1</strain>
    </source>
</reference>
<dbReference type="PANTHER" id="PTHR43285">
    <property type="entry name" value="ANTHRANILATE PHOSPHORIBOSYLTRANSFERASE"/>
    <property type="match status" value="1"/>
</dbReference>
<dbReference type="SUPFAM" id="SSF47648">
    <property type="entry name" value="Nucleoside phosphorylase/phosphoribosyltransferase N-terminal domain"/>
    <property type="match status" value="1"/>
</dbReference>
<evidence type="ECO:0000256" key="2">
    <source>
        <dbReference type="ARBA" id="ARBA00022679"/>
    </source>
</evidence>
<dbReference type="Pfam" id="PF02885">
    <property type="entry name" value="Glycos_trans_3N"/>
    <property type="match status" value="1"/>
</dbReference>
<protein>
    <recommendedName>
        <fullName evidence="8">Anthranilate phosphoribosyltransferase</fullName>
    </recommendedName>
</protein>
<reference evidence="7" key="1">
    <citation type="submission" date="2018-04" db="EMBL/GenBank/DDBJ databases">
        <authorList>
            <person name="Cornet L."/>
        </authorList>
    </citation>
    <scope>NUCLEOTIDE SEQUENCE [LARGE SCALE GENOMIC DNA]</scope>
</reference>
<dbReference type="NCBIfam" id="NF005635">
    <property type="entry name" value="PRK07394.1"/>
    <property type="match status" value="1"/>
</dbReference>
<name>A0A2W4WIB3_9CYAN</name>
<keyword evidence="1" id="KW-0328">Glycosyltransferase</keyword>
<gene>
    <name evidence="6" type="ORF">DCF25_09120</name>
</gene>
<dbReference type="Gene3D" id="3.40.1030.10">
    <property type="entry name" value="Nucleoside phosphorylase/phosphoribosyltransferase catalytic domain"/>
    <property type="match status" value="1"/>
</dbReference>
<feature type="domain" description="Glycosyl transferase family 3" evidence="4">
    <location>
        <begin position="104"/>
        <end position="343"/>
    </location>
</feature>
<feature type="domain" description="Glycosyl transferase family 3 N-terminal" evidence="5">
    <location>
        <begin position="13"/>
        <end position="74"/>
    </location>
</feature>
<proteinExistence type="predicted"/>
<evidence type="ECO:0000256" key="1">
    <source>
        <dbReference type="ARBA" id="ARBA00022676"/>
    </source>
</evidence>
<dbReference type="Proteomes" id="UP000249354">
    <property type="component" value="Unassembled WGS sequence"/>
</dbReference>
<dbReference type="GO" id="GO:0000162">
    <property type="term" value="P:L-tryptophan biosynthetic process"/>
    <property type="evidence" value="ECO:0007669"/>
    <property type="project" value="InterPro"/>
</dbReference>
<dbReference type="InterPro" id="IPR000312">
    <property type="entry name" value="Glycosyl_Trfase_fam3"/>
</dbReference>
<evidence type="ECO:0000313" key="7">
    <source>
        <dbReference type="Proteomes" id="UP000249354"/>
    </source>
</evidence>
<comment type="caution">
    <text evidence="6">The sequence shown here is derived from an EMBL/GenBank/DDBJ whole genome shotgun (WGS) entry which is preliminary data.</text>
</comment>
<dbReference type="InterPro" id="IPR036320">
    <property type="entry name" value="Glycosyl_Trfase_fam3_N_dom_sf"/>
</dbReference>
<dbReference type="SUPFAM" id="SSF52418">
    <property type="entry name" value="Nucleoside phosphorylase/phosphoribosyltransferase catalytic domain"/>
    <property type="match status" value="1"/>
</dbReference>
<accession>A0A2W4WIB3</accession>
<keyword evidence="3" id="KW-0057">Aromatic amino acid biosynthesis</keyword>
<dbReference type="InterPro" id="IPR035902">
    <property type="entry name" value="Nuc_phospho_transferase"/>
</dbReference>
<keyword evidence="3" id="KW-0028">Amino-acid biosynthesis</keyword>
<evidence type="ECO:0000259" key="4">
    <source>
        <dbReference type="Pfam" id="PF00591"/>
    </source>
</evidence>
<evidence type="ECO:0000256" key="3">
    <source>
        <dbReference type="ARBA" id="ARBA00023141"/>
    </source>
</evidence>
<dbReference type="InterPro" id="IPR005940">
    <property type="entry name" value="Anthranilate_Pribosyl_Tfrase"/>
</dbReference>
<dbReference type="AlphaFoldDB" id="A0A2W4WIB3"/>
<dbReference type="EMBL" id="QBMC01000049">
    <property type="protein sequence ID" value="PZO18958.1"/>
    <property type="molecule type" value="Genomic_DNA"/>
</dbReference>
<dbReference type="GO" id="GO:0005829">
    <property type="term" value="C:cytosol"/>
    <property type="evidence" value="ECO:0007669"/>
    <property type="project" value="TreeGrafter"/>
</dbReference>
<dbReference type="Pfam" id="PF00591">
    <property type="entry name" value="Glycos_transf_3"/>
    <property type="match status" value="1"/>
</dbReference>
<evidence type="ECO:0000259" key="5">
    <source>
        <dbReference type="Pfam" id="PF02885"/>
    </source>
</evidence>
<dbReference type="GO" id="GO:0004048">
    <property type="term" value="F:anthranilate phosphoribosyltransferase activity"/>
    <property type="evidence" value="ECO:0007669"/>
    <property type="project" value="InterPro"/>
</dbReference>
<dbReference type="InterPro" id="IPR017459">
    <property type="entry name" value="Glycosyl_Trfase_fam3_N_dom"/>
</dbReference>
<sequence>MSTSSETTIEQFRDLLKQVGSGTHTSKSLSRQESAIATELMLREQATPAQIGAFMIAQRIKRPTPTELAGMLDTYDKLGPKLTEIESAYPVTVFCNPYDGRSRTAPITPLTALILAAADCPVVVPGGDRMPTKMGLPTADIWQALGLEITQLSLTQAQQILASTGLGFIYQPTHFPLAEAMVPYRQQIGKRPTLATIEIMWSPYAGKSNLVSGYVHPPTEERTQATFTQRSTPFFTTVKGLEGSCDMSRARTAILGLSELKEGELHTERLLLHPRDYGFDGADLEFLPLDELIEQYWAVLEGKENEIGHSAIWNSGFYLWRVGRVKSLEDGFELGRSLLATGAVKAKLQSIKSAIYMM</sequence>
<dbReference type="PANTHER" id="PTHR43285:SF3">
    <property type="entry name" value="SLL1634 PROTEIN"/>
    <property type="match status" value="1"/>
</dbReference>
<evidence type="ECO:0000313" key="6">
    <source>
        <dbReference type="EMBL" id="PZO18958.1"/>
    </source>
</evidence>